<name>A0ABU8YC79_9MICO</name>
<feature type="domain" description="SnoaL-like" evidence="1">
    <location>
        <begin position="22"/>
        <end position="123"/>
    </location>
</feature>
<dbReference type="SUPFAM" id="SSF54427">
    <property type="entry name" value="NTF2-like"/>
    <property type="match status" value="1"/>
</dbReference>
<organism evidence="2 3">
    <name type="scientific">Curtobacterium citreum</name>
    <dbReference type="NCBI Taxonomy" id="2036"/>
    <lineage>
        <taxon>Bacteria</taxon>
        <taxon>Bacillati</taxon>
        <taxon>Actinomycetota</taxon>
        <taxon>Actinomycetes</taxon>
        <taxon>Micrococcales</taxon>
        <taxon>Microbacteriaceae</taxon>
        <taxon>Curtobacterium</taxon>
    </lineage>
</organism>
<dbReference type="EMBL" id="JBBLYY010000061">
    <property type="protein sequence ID" value="MEK0172146.1"/>
    <property type="molecule type" value="Genomic_DNA"/>
</dbReference>
<dbReference type="InterPro" id="IPR037401">
    <property type="entry name" value="SnoaL-like"/>
</dbReference>
<dbReference type="Proteomes" id="UP001370299">
    <property type="component" value="Unassembled WGS sequence"/>
</dbReference>
<dbReference type="Pfam" id="PF12680">
    <property type="entry name" value="SnoaL_2"/>
    <property type="match status" value="1"/>
</dbReference>
<dbReference type="Gene3D" id="3.10.450.50">
    <property type="match status" value="1"/>
</dbReference>
<comment type="caution">
    <text evidence="2">The sequence shown here is derived from an EMBL/GenBank/DDBJ whole genome shotgun (WGS) entry which is preliminary data.</text>
</comment>
<protein>
    <submittedName>
        <fullName evidence="2">Nuclear transport factor 2 family protein</fullName>
    </submittedName>
</protein>
<evidence type="ECO:0000259" key="1">
    <source>
        <dbReference type="Pfam" id="PF12680"/>
    </source>
</evidence>
<evidence type="ECO:0000313" key="2">
    <source>
        <dbReference type="EMBL" id="MEK0172146.1"/>
    </source>
</evidence>
<dbReference type="InterPro" id="IPR032710">
    <property type="entry name" value="NTF2-like_dom_sf"/>
</dbReference>
<proteinExistence type="predicted"/>
<sequence>MSEPLDEAVAKMTAAIENELVVRDFLENFRAREVEQLVPFLDADVVYQPSTCGSVRGRAEVLRLCQAILEAFELFEIIPNRVVASGSVVLLDQTLRVRFPGEDERALMSFACFEVHDFQITSWRQLQG</sequence>
<keyword evidence="3" id="KW-1185">Reference proteome</keyword>
<gene>
    <name evidence="2" type="ORF">WMN62_11765</name>
</gene>
<dbReference type="RefSeq" id="WP_340197518.1">
    <property type="nucleotide sequence ID" value="NZ_JBBKAP010000072.1"/>
</dbReference>
<accession>A0ABU8YC79</accession>
<evidence type="ECO:0000313" key="3">
    <source>
        <dbReference type="Proteomes" id="UP001370299"/>
    </source>
</evidence>
<reference evidence="2 3" key="1">
    <citation type="submission" date="2024-03" db="EMBL/GenBank/DDBJ databases">
        <title>Whole genomes of four grape xylem sap localized bacterial endophytes.</title>
        <authorList>
            <person name="Kumar G."/>
            <person name="Savka M.A."/>
        </authorList>
    </citation>
    <scope>NUCLEOTIDE SEQUENCE [LARGE SCALE GENOMIC DNA]</scope>
    <source>
        <strain evidence="2 3">RIT_GXS8</strain>
    </source>
</reference>